<feature type="non-terminal residue" evidence="2">
    <location>
        <position position="1"/>
    </location>
</feature>
<evidence type="ECO:0000313" key="3">
    <source>
        <dbReference type="Proteomes" id="UP000053841"/>
    </source>
</evidence>
<proteinExistence type="predicted"/>
<feature type="compositionally biased region" description="Basic and acidic residues" evidence="1">
    <location>
        <begin position="23"/>
        <end position="38"/>
    </location>
</feature>
<feature type="compositionally biased region" description="Polar residues" evidence="1">
    <location>
        <begin position="70"/>
        <end position="85"/>
    </location>
</feature>
<sequence length="85" mass="9316">LPHACRSSNSIPHTANPHTSRVSAEEPRCALLRDEKEEKKKRKKKLGSTNVGQCVTSRRATTGSGGMTKSLCNSHRTHFTSARLS</sequence>
<evidence type="ECO:0000256" key="1">
    <source>
        <dbReference type="SAM" id="MobiDB-lite"/>
    </source>
</evidence>
<organism evidence="2 3">
    <name type="scientific">Cochliobolus carbonum (strain 26-R-13)</name>
    <name type="common">Maize leaf spot fungus</name>
    <name type="synonym">Bipolaris zeicola</name>
    <dbReference type="NCBI Taxonomy" id="930089"/>
    <lineage>
        <taxon>Eukaryota</taxon>
        <taxon>Fungi</taxon>
        <taxon>Dikarya</taxon>
        <taxon>Ascomycota</taxon>
        <taxon>Pezizomycotina</taxon>
        <taxon>Dothideomycetes</taxon>
        <taxon>Pleosporomycetidae</taxon>
        <taxon>Pleosporales</taxon>
        <taxon>Pleosporineae</taxon>
        <taxon>Pleosporaceae</taxon>
        <taxon>Bipolaris</taxon>
    </lineage>
</organism>
<gene>
    <name evidence="2" type="ORF">COCCADRAFT_107329</name>
</gene>
<name>W6YD75_COCC2</name>
<dbReference type="RefSeq" id="XP_007716557.1">
    <property type="nucleotide sequence ID" value="XM_007718367.1"/>
</dbReference>
<feature type="compositionally biased region" description="Polar residues" evidence="1">
    <location>
        <begin position="47"/>
        <end position="62"/>
    </location>
</feature>
<feature type="region of interest" description="Disordered" evidence="1">
    <location>
        <begin position="1"/>
        <end position="85"/>
    </location>
</feature>
<dbReference type="HOGENOM" id="CLU_2518540_0_0_1"/>
<dbReference type="AlphaFoldDB" id="W6YD75"/>
<evidence type="ECO:0000313" key="2">
    <source>
        <dbReference type="EMBL" id="EUC29126.1"/>
    </source>
</evidence>
<dbReference type="GeneID" id="19143546"/>
<dbReference type="EMBL" id="KI964765">
    <property type="protein sequence ID" value="EUC29126.1"/>
    <property type="molecule type" value="Genomic_DNA"/>
</dbReference>
<protein>
    <submittedName>
        <fullName evidence="2">Uncharacterized protein</fullName>
    </submittedName>
</protein>
<dbReference type="KEGG" id="bze:COCCADRAFT_107329"/>
<keyword evidence="3" id="KW-1185">Reference proteome</keyword>
<feature type="compositionally biased region" description="Polar residues" evidence="1">
    <location>
        <begin position="1"/>
        <end position="22"/>
    </location>
</feature>
<accession>W6YD75</accession>
<dbReference type="Proteomes" id="UP000053841">
    <property type="component" value="Unassembled WGS sequence"/>
</dbReference>
<reference evidence="2 3" key="1">
    <citation type="journal article" date="2013" name="PLoS Genet.">
        <title>Comparative genome structure, secondary metabolite, and effector coding capacity across Cochliobolus pathogens.</title>
        <authorList>
            <person name="Condon B.J."/>
            <person name="Leng Y."/>
            <person name="Wu D."/>
            <person name="Bushley K.E."/>
            <person name="Ohm R.A."/>
            <person name="Otillar R."/>
            <person name="Martin J."/>
            <person name="Schackwitz W."/>
            <person name="Grimwood J."/>
            <person name="MohdZainudin N."/>
            <person name="Xue C."/>
            <person name="Wang R."/>
            <person name="Manning V.A."/>
            <person name="Dhillon B."/>
            <person name="Tu Z.J."/>
            <person name="Steffenson B.J."/>
            <person name="Salamov A."/>
            <person name="Sun H."/>
            <person name="Lowry S."/>
            <person name="LaButti K."/>
            <person name="Han J."/>
            <person name="Copeland A."/>
            <person name="Lindquist E."/>
            <person name="Barry K."/>
            <person name="Schmutz J."/>
            <person name="Baker S.E."/>
            <person name="Ciuffetti L.M."/>
            <person name="Grigoriev I.V."/>
            <person name="Zhong S."/>
            <person name="Turgeon B.G."/>
        </authorList>
    </citation>
    <scope>NUCLEOTIDE SEQUENCE [LARGE SCALE GENOMIC DNA]</scope>
    <source>
        <strain evidence="2 3">26-R-13</strain>
    </source>
</reference>